<evidence type="ECO:0000313" key="6">
    <source>
        <dbReference type="EMBL" id="PZE21580.1"/>
    </source>
</evidence>
<keyword evidence="7" id="KW-1185">Reference proteome</keyword>
<dbReference type="AlphaFoldDB" id="A0A2W1ND86"/>
<dbReference type="InterPro" id="IPR046335">
    <property type="entry name" value="LacI/GalR-like_sensor"/>
</dbReference>
<dbReference type="EMBL" id="NHRJ02000002">
    <property type="protein sequence ID" value="PZE21580.1"/>
    <property type="molecule type" value="Genomic_DNA"/>
</dbReference>
<evidence type="ECO:0000259" key="5">
    <source>
        <dbReference type="PROSITE" id="PS50949"/>
    </source>
</evidence>
<reference evidence="6" key="1">
    <citation type="submission" date="2018-06" db="EMBL/GenBank/DDBJ databases">
        <title>Paenibacillus xerothermodurans sp. nov. an extremely dry heat resistant spore forming bacterium isolated from the soil of Cape Canaveral, Florida.</title>
        <authorList>
            <person name="Seuylemezian A."/>
            <person name="Kaur N."/>
            <person name="Patil P."/>
            <person name="Patil P."/>
            <person name="Mayilraj S."/>
            <person name="Vaishampayan P."/>
        </authorList>
    </citation>
    <scope>NUCLEOTIDE SEQUENCE [LARGE SCALE GENOMIC DNA]</scope>
    <source>
        <strain evidence="6">ATCC 27380</strain>
    </source>
</reference>
<evidence type="ECO:0000313" key="7">
    <source>
        <dbReference type="Proteomes" id="UP000214746"/>
    </source>
</evidence>
<dbReference type="Pfam" id="PF13377">
    <property type="entry name" value="Peripla_BP_3"/>
    <property type="match status" value="1"/>
</dbReference>
<dbReference type="GO" id="GO:0003700">
    <property type="term" value="F:DNA-binding transcription factor activity"/>
    <property type="evidence" value="ECO:0007669"/>
    <property type="project" value="InterPro"/>
</dbReference>
<dbReference type="Proteomes" id="UP000214746">
    <property type="component" value="Unassembled WGS sequence"/>
</dbReference>
<dbReference type="Gene3D" id="3.40.50.2300">
    <property type="match status" value="2"/>
</dbReference>
<dbReference type="CDD" id="cd07377">
    <property type="entry name" value="WHTH_GntR"/>
    <property type="match status" value="1"/>
</dbReference>
<protein>
    <submittedName>
        <fullName evidence="6">GntR family transcriptional regulator</fullName>
    </submittedName>
</protein>
<gene>
    <name evidence="6" type="ORF">CBW46_003795</name>
</gene>
<dbReference type="InterPro" id="IPR028082">
    <property type="entry name" value="Peripla_BP_I"/>
</dbReference>
<feature type="domain" description="HTH gntR-type" evidence="5">
    <location>
        <begin position="8"/>
        <end position="76"/>
    </location>
</feature>
<comment type="caution">
    <text evidence="6">The sequence shown here is derived from an EMBL/GenBank/DDBJ whole genome shotgun (WGS) entry which is preliminary data.</text>
</comment>
<keyword evidence="1" id="KW-0678">Repressor</keyword>
<accession>A0A2W1ND86</accession>
<organism evidence="6 7">
    <name type="scientific">Paenibacillus xerothermodurans</name>
    <dbReference type="NCBI Taxonomy" id="1977292"/>
    <lineage>
        <taxon>Bacteria</taxon>
        <taxon>Bacillati</taxon>
        <taxon>Bacillota</taxon>
        <taxon>Bacilli</taxon>
        <taxon>Bacillales</taxon>
        <taxon>Paenibacillaceae</taxon>
        <taxon>Paenibacillus</taxon>
    </lineage>
</organism>
<dbReference type="CDD" id="cd06267">
    <property type="entry name" value="PBP1_LacI_sugar_binding-like"/>
    <property type="match status" value="1"/>
</dbReference>
<proteinExistence type="predicted"/>
<dbReference type="PRINTS" id="PR00035">
    <property type="entry name" value="HTHGNTR"/>
</dbReference>
<dbReference type="RefSeq" id="WP_089198722.1">
    <property type="nucleotide sequence ID" value="NZ_NHRJ02000002.1"/>
</dbReference>
<evidence type="ECO:0000256" key="1">
    <source>
        <dbReference type="ARBA" id="ARBA00022491"/>
    </source>
</evidence>
<evidence type="ECO:0000256" key="2">
    <source>
        <dbReference type="ARBA" id="ARBA00023015"/>
    </source>
</evidence>
<sequence>MVRQMNAGPLYKQIYDYIIEQVKNGELEAGDRIPSEKELAEHFQVSRITSKKALDLLSQHSIIHRIQGKGSFLSKQEFLSPQPAHEFVEPKQGHLLGIIFPDLGDSYGSGIVRAIEAQCNQSGSHLMIKLSHGSSTIEELAISQLIEIGVEGLIVFPVSGRHYNPKILELVVKNYPLVLVDRYLRDIPASSVCTHNRAAATAATNYLFSLGHERIGFISRRPEGTSAIEERMQGFHMAYAQKAIQLDPQLFLTTIAEDDLDASIGAIQDFIVSNADVTAFIACEYGVALILQYALEAVGKSIPQDYAVICFDSPPCVLGKPFFTHIRQNEVGIGEKAMDLLLLQLGGNTAPQNTLVDFTLVEGQSTRANKLTASQYSQIPFSGQ</sequence>
<keyword evidence="3" id="KW-0238">DNA-binding</keyword>
<dbReference type="OrthoDB" id="9799482at2"/>
<dbReference type="Pfam" id="PF00392">
    <property type="entry name" value="GntR"/>
    <property type="match status" value="1"/>
</dbReference>
<keyword evidence="4" id="KW-0804">Transcription</keyword>
<dbReference type="SMART" id="SM00345">
    <property type="entry name" value="HTH_GNTR"/>
    <property type="match status" value="1"/>
</dbReference>
<dbReference type="Gene3D" id="1.10.10.10">
    <property type="entry name" value="Winged helix-like DNA-binding domain superfamily/Winged helix DNA-binding domain"/>
    <property type="match status" value="1"/>
</dbReference>
<dbReference type="PANTHER" id="PTHR30146">
    <property type="entry name" value="LACI-RELATED TRANSCRIPTIONAL REPRESSOR"/>
    <property type="match status" value="1"/>
</dbReference>
<evidence type="ECO:0000256" key="3">
    <source>
        <dbReference type="ARBA" id="ARBA00023125"/>
    </source>
</evidence>
<evidence type="ECO:0000256" key="4">
    <source>
        <dbReference type="ARBA" id="ARBA00023163"/>
    </source>
</evidence>
<dbReference type="SUPFAM" id="SSF53822">
    <property type="entry name" value="Periplasmic binding protein-like I"/>
    <property type="match status" value="1"/>
</dbReference>
<dbReference type="PROSITE" id="PS50949">
    <property type="entry name" value="HTH_GNTR"/>
    <property type="match status" value="1"/>
</dbReference>
<dbReference type="InterPro" id="IPR036388">
    <property type="entry name" value="WH-like_DNA-bd_sf"/>
</dbReference>
<dbReference type="GO" id="GO:0000976">
    <property type="term" value="F:transcription cis-regulatory region binding"/>
    <property type="evidence" value="ECO:0007669"/>
    <property type="project" value="TreeGrafter"/>
</dbReference>
<dbReference type="PANTHER" id="PTHR30146:SF95">
    <property type="entry name" value="RIBOSE OPERON REPRESSOR"/>
    <property type="match status" value="1"/>
</dbReference>
<name>A0A2W1ND86_PAEXE</name>
<dbReference type="InterPro" id="IPR000524">
    <property type="entry name" value="Tscrpt_reg_HTH_GntR"/>
</dbReference>
<keyword evidence="2" id="KW-0805">Transcription regulation</keyword>
<dbReference type="SUPFAM" id="SSF46785">
    <property type="entry name" value="Winged helix' DNA-binding domain"/>
    <property type="match status" value="1"/>
</dbReference>
<dbReference type="InterPro" id="IPR036390">
    <property type="entry name" value="WH_DNA-bd_sf"/>
</dbReference>